<feature type="domain" description="GST N-terminal" evidence="1">
    <location>
        <begin position="7"/>
        <end position="97"/>
    </location>
</feature>
<dbReference type="STRING" id="68775.A0A5C3LR95"/>
<proteinExistence type="predicted"/>
<dbReference type="InterPro" id="IPR004045">
    <property type="entry name" value="Glutathione_S-Trfase_N"/>
</dbReference>
<organism evidence="2 3">
    <name type="scientific">Crucibulum laeve</name>
    <dbReference type="NCBI Taxonomy" id="68775"/>
    <lineage>
        <taxon>Eukaryota</taxon>
        <taxon>Fungi</taxon>
        <taxon>Dikarya</taxon>
        <taxon>Basidiomycota</taxon>
        <taxon>Agaricomycotina</taxon>
        <taxon>Agaricomycetes</taxon>
        <taxon>Agaricomycetidae</taxon>
        <taxon>Agaricales</taxon>
        <taxon>Agaricineae</taxon>
        <taxon>Nidulariaceae</taxon>
        <taxon>Crucibulum</taxon>
    </lineage>
</organism>
<evidence type="ECO:0000259" key="1">
    <source>
        <dbReference type="PROSITE" id="PS50404"/>
    </source>
</evidence>
<dbReference type="InterPro" id="IPR054416">
    <property type="entry name" value="GST_UstS-like_C"/>
</dbReference>
<keyword evidence="3" id="KW-1185">Reference proteome</keyword>
<dbReference type="Pfam" id="PF22041">
    <property type="entry name" value="GST_C_7"/>
    <property type="match status" value="1"/>
</dbReference>
<accession>A0A5C3LR95</accession>
<dbReference type="Gene3D" id="3.40.30.10">
    <property type="entry name" value="Glutaredoxin"/>
    <property type="match status" value="1"/>
</dbReference>
<dbReference type="Pfam" id="PF13409">
    <property type="entry name" value="GST_N_2"/>
    <property type="match status" value="1"/>
</dbReference>
<dbReference type="OrthoDB" id="4951845at2759"/>
<evidence type="ECO:0000313" key="2">
    <source>
        <dbReference type="EMBL" id="TFK35272.1"/>
    </source>
</evidence>
<dbReference type="EMBL" id="ML213623">
    <property type="protein sequence ID" value="TFK35272.1"/>
    <property type="molecule type" value="Genomic_DNA"/>
</dbReference>
<dbReference type="SUPFAM" id="SSF47616">
    <property type="entry name" value="GST C-terminal domain-like"/>
    <property type="match status" value="1"/>
</dbReference>
<evidence type="ECO:0000313" key="3">
    <source>
        <dbReference type="Proteomes" id="UP000308652"/>
    </source>
</evidence>
<dbReference type="PROSITE" id="PS50404">
    <property type="entry name" value="GST_NTER"/>
    <property type="match status" value="1"/>
</dbReference>
<protein>
    <recommendedName>
        <fullName evidence="1">GST N-terminal domain-containing protein</fullName>
    </recommendedName>
</protein>
<dbReference type="SUPFAM" id="SSF52833">
    <property type="entry name" value="Thioredoxin-like"/>
    <property type="match status" value="1"/>
</dbReference>
<dbReference type="AlphaFoldDB" id="A0A5C3LR95"/>
<name>A0A5C3LR95_9AGAR</name>
<dbReference type="Gene3D" id="1.20.1050.10">
    <property type="match status" value="1"/>
</dbReference>
<sequence>MIILYDISSLLPEKAWSPSTWKTRYCLNYKRIPYRTEWIEFCDIEPTCISLGIAPAGVRYEKPHYTFPVIHDTSNGFCLADSAAIAEYLDEKYPDTPAVFPRGTAALQHAFLSAHSITLQPLWCFFLPVVPTKLSSESREYYIRKHSAGWGKSLLDIGPTGDERVQEWRKVKQGFDVVDGWLQKNGNKGTFIMGELPIFVDFVVGGFLTFLRSIFGEESEEWRDIISWHDGRWERFLEALKEYQDVV</sequence>
<dbReference type="Proteomes" id="UP000308652">
    <property type="component" value="Unassembled WGS sequence"/>
</dbReference>
<dbReference type="InterPro" id="IPR036249">
    <property type="entry name" value="Thioredoxin-like_sf"/>
</dbReference>
<gene>
    <name evidence="2" type="ORF">BDQ12DRAFT_635314</name>
</gene>
<dbReference type="InterPro" id="IPR036282">
    <property type="entry name" value="Glutathione-S-Trfase_C_sf"/>
</dbReference>
<reference evidence="2 3" key="1">
    <citation type="journal article" date="2019" name="Nat. Ecol. Evol.">
        <title>Megaphylogeny resolves global patterns of mushroom evolution.</title>
        <authorList>
            <person name="Varga T."/>
            <person name="Krizsan K."/>
            <person name="Foldi C."/>
            <person name="Dima B."/>
            <person name="Sanchez-Garcia M."/>
            <person name="Sanchez-Ramirez S."/>
            <person name="Szollosi G.J."/>
            <person name="Szarkandi J.G."/>
            <person name="Papp V."/>
            <person name="Albert L."/>
            <person name="Andreopoulos W."/>
            <person name="Angelini C."/>
            <person name="Antonin V."/>
            <person name="Barry K.W."/>
            <person name="Bougher N.L."/>
            <person name="Buchanan P."/>
            <person name="Buyck B."/>
            <person name="Bense V."/>
            <person name="Catcheside P."/>
            <person name="Chovatia M."/>
            <person name="Cooper J."/>
            <person name="Damon W."/>
            <person name="Desjardin D."/>
            <person name="Finy P."/>
            <person name="Geml J."/>
            <person name="Haridas S."/>
            <person name="Hughes K."/>
            <person name="Justo A."/>
            <person name="Karasinski D."/>
            <person name="Kautmanova I."/>
            <person name="Kiss B."/>
            <person name="Kocsube S."/>
            <person name="Kotiranta H."/>
            <person name="LaButti K.M."/>
            <person name="Lechner B.E."/>
            <person name="Liimatainen K."/>
            <person name="Lipzen A."/>
            <person name="Lukacs Z."/>
            <person name="Mihaltcheva S."/>
            <person name="Morgado L.N."/>
            <person name="Niskanen T."/>
            <person name="Noordeloos M.E."/>
            <person name="Ohm R.A."/>
            <person name="Ortiz-Santana B."/>
            <person name="Ovrebo C."/>
            <person name="Racz N."/>
            <person name="Riley R."/>
            <person name="Savchenko A."/>
            <person name="Shiryaev A."/>
            <person name="Soop K."/>
            <person name="Spirin V."/>
            <person name="Szebenyi C."/>
            <person name="Tomsovsky M."/>
            <person name="Tulloss R.E."/>
            <person name="Uehling J."/>
            <person name="Grigoriev I.V."/>
            <person name="Vagvolgyi C."/>
            <person name="Papp T."/>
            <person name="Martin F.M."/>
            <person name="Miettinen O."/>
            <person name="Hibbett D.S."/>
            <person name="Nagy L.G."/>
        </authorList>
    </citation>
    <scope>NUCLEOTIDE SEQUENCE [LARGE SCALE GENOMIC DNA]</scope>
    <source>
        <strain evidence="2 3">CBS 166.37</strain>
    </source>
</reference>